<evidence type="ECO:0000313" key="2">
    <source>
        <dbReference type="EMBL" id="GAG33004.1"/>
    </source>
</evidence>
<dbReference type="SUPFAM" id="SSF55718">
    <property type="entry name" value="SCP-like"/>
    <property type="match status" value="1"/>
</dbReference>
<feature type="domain" description="Enhanced intracellular survival protein" evidence="1">
    <location>
        <begin position="54"/>
        <end position="139"/>
    </location>
</feature>
<accession>X0WPX2</accession>
<dbReference type="EMBL" id="BARS01049441">
    <property type="protein sequence ID" value="GAG33004.1"/>
    <property type="molecule type" value="Genomic_DNA"/>
</dbReference>
<proteinExistence type="predicted"/>
<dbReference type="InterPro" id="IPR036527">
    <property type="entry name" value="SCP2_sterol-bd_dom_sf"/>
</dbReference>
<name>X0WPX2_9ZZZZ</name>
<dbReference type="Pfam" id="PF13530">
    <property type="entry name" value="SCP2_2"/>
    <property type="match status" value="1"/>
</dbReference>
<feature type="non-terminal residue" evidence="2">
    <location>
        <position position="1"/>
    </location>
</feature>
<dbReference type="AlphaFoldDB" id="X0WPX2"/>
<protein>
    <recommendedName>
        <fullName evidence="1">Enhanced intracellular survival protein domain-containing protein</fullName>
    </recommendedName>
</protein>
<organism evidence="2">
    <name type="scientific">marine sediment metagenome</name>
    <dbReference type="NCBI Taxonomy" id="412755"/>
    <lineage>
        <taxon>unclassified sequences</taxon>
        <taxon>metagenomes</taxon>
        <taxon>ecological metagenomes</taxon>
    </lineage>
</organism>
<evidence type="ECO:0000259" key="1">
    <source>
        <dbReference type="Pfam" id="PF13530"/>
    </source>
</evidence>
<dbReference type="InterPro" id="IPR025559">
    <property type="entry name" value="Eis_dom"/>
</dbReference>
<gene>
    <name evidence="2" type="ORF">S01H1_73952</name>
</gene>
<comment type="caution">
    <text evidence="2">The sequence shown here is derived from an EMBL/GenBank/DDBJ whole genome shotgun (WGS) entry which is preliminary data.</text>
</comment>
<reference evidence="2" key="1">
    <citation type="journal article" date="2014" name="Front. Microbiol.">
        <title>High frequency of phylogenetically diverse reductive dehalogenase-homologous genes in deep subseafloor sedimentary metagenomes.</title>
        <authorList>
            <person name="Kawai M."/>
            <person name="Futagami T."/>
            <person name="Toyoda A."/>
            <person name="Takaki Y."/>
            <person name="Nishi S."/>
            <person name="Hori S."/>
            <person name="Arai W."/>
            <person name="Tsubouchi T."/>
            <person name="Morono Y."/>
            <person name="Uchiyama I."/>
            <person name="Ito T."/>
            <person name="Fujiyama A."/>
            <person name="Inagaki F."/>
            <person name="Takami H."/>
        </authorList>
    </citation>
    <scope>NUCLEOTIDE SEQUENCE</scope>
    <source>
        <strain evidence="2">Expedition CK06-06</strain>
    </source>
</reference>
<sequence length="143" mass="16541">NEIHLPIHPDDNPEIWVNDTFWGPKGKIVSRDWVPSCMGRVVLVDKISGIYVGEGSVSIKIKDEQCEWNNKAYLFESKDGILDISETEQYDCELTIQGLSAIIYGCYNLEDFPFKKWGDMSEENKHKIEKLFPKKLPYLHADF</sequence>
<dbReference type="Gene3D" id="3.30.1050.10">
    <property type="entry name" value="SCP2 sterol-binding domain"/>
    <property type="match status" value="1"/>
</dbReference>